<name>A0ABT6C238_9MICO</name>
<dbReference type="RefSeq" id="WP_277190782.1">
    <property type="nucleotide sequence ID" value="NZ_JAROAV010000008.1"/>
</dbReference>
<accession>A0ABT6C238</accession>
<gene>
    <name evidence="2" type="ORF">P4R38_01740</name>
</gene>
<sequence length="277" mass="30100">MHPHNRYYGQNQVLAVYVGDIDRFSPPSIPGHLQHDWDLVHDCSDATRLGPGRTAYLWSGAAARRRSARGGSGQVVIGAPWLYLLELDLEEMPRPAPDPEDDPTAAEVTVAPAGTLWLPRHDLRGEHAARRLAAEIVERETGPVTVALSHRDHAVPQLRQAYLDTGLSVVTLGEREDEGGTDDPRYLLRLLELMRAHRSVASNTLDALVLYAAAAGLSAQVYGDAPDGPSAAHRDEAAVRGSSTSATLNDIADRELGRRHLMPSAELSAVLEWSPRA</sequence>
<proteinExistence type="predicted"/>
<dbReference type="EMBL" id="JAROAV010000008">
    <property type="protein sequence ID" value="MDF8262964.1"/>
    <property type="molecule type" value="Genomic_DNA"/>
</dbReference>
<dbReference type="Proteomes" id="UP001528912">
    <property type="component" value="Unassembled WGS sequence"/>
</dbReference>
<evidence type="ECO:0000313" key="2">
    <source>
        <dbReference type="EMBL" id="MDF8262964.1"/>
    </source>
</evidence>
<feature type="region of interest" description="Disordered" evidence="1">
    <location>
        <begin position="225"/>
        <end position="244"/>
    </location>
</feature>
<protein>
    <submittedName>
        <fullName evidence="2">Uncharacterized protein</fullName>
    </submittedName>
</protein>
<evidence type="ECO:0000256" key="1">
    <source>
        <dbReference type="SAM" id="MobiDB-lite"/>
    </source>
</evidence>
<keyword evidence="3" id="KW-1185">Reference proteome</keyword>
<reference evidence="2 3" key="1">
    <citation type="submission" date="2023-03" db="EMBL/GenBank/DDBJ databases">
        <title>YIM 133296 draft genome.</title>
        <authorList>
            <person name="Xiong L."/>
        </authorList>
    </citation>
    <scope>NUCLEOTIDE SEQUENCE [LARGE SCALE GENOMIC DNA]</scope>
    <source>
        <strain evidence="2 3">YIM 133296</strain>
    </source>
</reference>
<evidence type="ECO:0000313" key="3">
    <source>
        <dbReference type="Proteomes" id="UP001528912"/>
    </source>
</evidence>
<comment type="caution">
    <text evidence="2">The sequence shown here is derived from an EMBL/GenBank/DDBJ whole genome shotgun (WGS) entry which is preliminary data.</text>
</comment>
<organism evidence="2 3">
    <name type="scientific">Luteipulveratus flavus</name>
    <dbReference type="NCBI Taxonomy" id="3031728"/>
    <lineage>
        <taxon>Bacteria</taxon>
        <taxon>Bacillati</taxon>
        <taxon>Actinomycetota</taxon>
        <taxon>Actinomycetes</taxon>
        <taxon>Micrococcales</taxon>
        <taxon>Dermacoccaceae</taxon>
        <taxon>Luteipulveratus</taxon>
    </lineage>
</organism>